<dbReference type="OrthoDB" id="7771656at2759"/>
<organism evidence="1 2">
    <name type="scientific">Coemansia biformis</name>
    <dbReference type="NCBI Taxonomy" id="1286918"/>
    <lineage>
        <taxon>Eukaryota</taxon>
        <taxon>Fungi</taxon>
        <taxon>Fungi incertae sedis</taxon>
        <taxon>Zoopagomycota</taxon>
        <taxon>Kickxellomycotina</taxon>
        <taxon>Kickxellomycetes</taxon>
        <taxon>Kickxellales</taxon>
        <taxon>Kickxellaceae</taxon>
        <taxon>Coemansia</taxon>
    </lineage>
</organism>
<dbReference type="EMBL" id="JANBOI010001747">
    <property type="protein sequence ID" value="KAJ1726147.1"/>
    <property type="molecule type" value="Genomic_DNA"/>
</dbReference>
<dbReference type="AlphaFoldDB" id="A0A9W7Y6V1"/>
<dbReference type="SUPFAM" id="SSF48208">
    <property type="entry name" value="Six-hairpin glycosidases"/>
    <property type="match status" value="1"/>
</dbReference>
<keyword evidence="2" id="KW-1185">Reference proteome</keyword>
<dbReference type="InterPro" id="IPR012341">
    <property type="entry name" value="6hp_glycosidase-like_sf"/>
</dbReference>
<proteinExistence type="predicted"/>
<dbReference type="PANTHER" id="PTHR31047">
    <property type="entry name" value="MEIOTICALLY UP-REGULATED GENE 157 PROTEIN"/>
    <property type="match status" value="1"/>
</dbReference>
<dbReference type="InterPro" id="IPR008928">
    <property type="entry name" value="6-hairpin_glycosidase_sf"/>
</dbReference>
<feature type="non-terminal residue" evidence="1">
    <location>
        <position position="1"/>
    </location>
</feature>
<dbReference type="GO" id="GO:0003824">
    <property type="term" value="F:catalytic activity"/>
    <property type="evidence" value="ECO:0007669"/>
    <property type="project" value="UniProtKB-ARBA"/>
</dbReference>
<evidence type="ECO:0000313" key="2">
    <source>
        <dbReference type="Proteomes" id="UP001143981"/>
    </source>
</evidence>
<dbReference type="Gene3D" id="1.50.10.10">
    <property type="match status" value="1"/>
</dbReference>
<reference evidence="1" key="1">
    <citation type="submission" date="2022-07" db="EMBL/GenBank/DDBJ databases">
        <title>Phylogenomic reconstructions and comparative analyses of Kickxellomycotina fungi.</title>
        <authorList>
            <person name="Reynolds N.K."/>
            <person name="Stajich J.E."/>
            <person name="Barry K."/>
            <person name="Grigoriev I.V."/>
            <person name="Crous P."/>
            <person name="Smith M.E."/>
        </authorList>
    </citation>
    <scope>NUCLEOTIDE SEQUENCE</scope>
    <source>
        <strain evidence="1">BCRC 34381</strain>
    </source>
</reference>
<dbReference type="GO" id="GO:0005975">
    <property type="term" value="P:carbohydrate metabolic process"/>
    <property type="evidence" value="ECO:0007669"/>
    <property type="project" value="InterPro"/>
</dbReference>
<dbReference type="Pfam" id="PF06824">
    <property type="entry name" value="Glyco_hydro_125"/>
    <property type="match status" value="1"/>
</dbReference>
<dbReference type="Proteomes" id="UP001143981">
    <property type="component" value="Unassembled WGS sequence"/>
</dbReference>
<evidence type="ECO:0000313" key="1">
    <source>
        <dbReference type="EMBL" id="KAJ1726147.1"/>
    </source>
</evidence>
<comment type="caution">
    <text evidence="1">The sequence shown here is derived from an EMBL/GenBank/DDBJ whole genome shotgun (WGS) entry which is preliminary data.</text>
</comment>
<accession>A0A9W7Y6V1</accession>
<dbReference type="PANTHER" id="PTHR31047:SF0">
    <property type="entry name" value="MEIOTICALLY UP-REGULATED GENE 157 PROTEIN"/>
    <property type="match status" value="1"/>
</dbReference>
<evidence type="ECO:0008006" key="3">
    <source>
        <dbReference type="Google" id="ProtNLM"/>
    </source>
</evidence>
<dbReference type="SMART" id="SM01149">
    <property type="entry name" value="DUF1237"/>
    <property type="match status" value="1"/>
</dbReference>
<gene>
    <name evidence="1" type="ORF">LPJ61_005385</name>
</gene>
<protein>
    <recommendedName>
        <fullName evidence="3">Metal-independent alpha-mannosidase</fullName>
    </recommendedName>
</protein>
<name>A0A9W7Y6V1_9FUNG</name>
<dbReference type="InterPro" id="IPR008313">
    <property type="entry name" value="GH125"/>
</dbReference>
<sequence length="236" mass="25965">TSFGGGRGNPVRYTGMVRTLFRPSDDSVMFPFFVPGNAMLSVELGRLEPVMEAMGGEMAVAASRARRLAHSIRTGIYDHAVVDHPWYGRVFAFEVDGYGGRLLMDDANVPSLLALPYLGFVDTRDTVYQNTRRMVLSEDNPWHFTGPLIAGVGSPHTGFLRVWPMAVAVRAITSTDRTEVHDAIRMLTSTTAGLGLMHESVSTTDPATFTRPWFAWCNGVVAELIIDTVQRFPGLL</sequence>